<protein>
    <submittedName>
        <fullName evidence="2">Uncharacterized protein</fullName>
    </submittedName>
</protein>
<sequence>MEWVVMSVIWGGLMLYFIIPFHKNSEAPISVSSLRPAVKVSLQRVTFHRKFLLAMVLLILTCIAIWYSYKDLAWYNEAHGVPQNFNAIEALPFYLAGVTLYAMLIYIVVVVKRAFFYMKKQV</sequence>
<feature type="transmembrane region" description="Helical" evidence="1">
    <location>
        <begin position="91"/>
        <end position="111"/>
    </location>
</feature>
<dbReference type="Proteomes" id="UP000324517">
    <property type="component" value="Unassembled WGS sequence"/>
</dbReference>
<name>A0A5D4T1R6_9BACI</name>
<evidence type="ECO:0000313" key="3">
    <source>
        <dbReference type="Proteomes" id="UP000324517"/>
    </source>
</evidence>
<comment type="caution">
    <text evidence="2">The sequence shown here is derived from an EMBL/GenBank/DDBJ whole genome shotgun (WGS) entry which is preliminary data.</text>
</comment>
<feature type="transmembrane region" description="Helical" evidence="1">
    <location>
        <begin position="6"/>
        <end position="22"/>
    </location>
</feature>
<feature type="transmembrane region" description="Helical" evidence="1">
    <location>
        <begin position="51"/>
        <end position="69"/>
    </location>
</feature>
<evidence type="ECO:0000256" key="1">
    <source>
        <dbReference type="SAM" id="Phobius"/>
    </source>
</evidence>
<dbReference type="OrthoDB" id="2437417at2"/>
<keyword evidence="1" id="KW-0812">Transmembrane</keyword>
<keyword evidence="1" id="KW-1133">Transmembrane helix</keyword>
<keyword evidence="1" id="KW-0472">Membrane</keyword>
<reference evidence="2 3" key="1">
    <citation type="submission" date="2019-08" db="EMBL/GenBank/DDBJ databases">
        <title>Bacillus genomes from the desert of Cuatro Cienegas, Coahuila.</title>
        <authorList>
            <person name="Olmedo-Alvarez G."/>
        </authorList>
    </citation>
    <scope>NUCLEOTIDE SEQUENCE [LARGE SCALE GENOMIC DNA]</scope>
    <source>
        <strain evidence="2 3">CH98b_3T</strain>
    </source>
</reference>
<dbReference type="EMBL" id="VTET01000009">
    <property type="protein sequence ID" value="TYS69325.1"/>
    <property type="molecule type" value="Genomic_DNA"/>
</dbReference>
<proteinExistence type="predicted"/>
<evidence type="ECO:0000313" key="2">
    <source>
        <dbReference type="EMBL" id="TYS69325.1"/>
    </source>
</evidence>
<dbReference type="AlphaFoldDB" id="A0A5D4T1R6"/>
<accession>A0A5D4T1R6</accession>
<gene>
    <name evidence="2" type="ORF">FZC75_17380</name>
</gene>
<organism evidence="2 3">
    <name type="scientific">Sutcliffiella horikoshii</name>
    <dbReference type="NCBI Taxonomy" id="79883"/>
    <lineage>
        <taxon>Bacteria</taxon>
        <taxon>Bacillati</taxon>
        <taxon>Bacillota</taxon>
        <taxon>Bacilli</taxon>
        <taxon>Bacillales</taxon>
        <taxon>Bacillaceae</taxon>
        <taxon>Sutcliffiella</taxon>
    </lineage>
</organism>
<dbReference type="RefSeq" id="WP_148980183.1">
    <property type="nucleotide sequence ID" value="NZ_JBNIKO010000011.1"/>
</dbReference>